<evidence type="ECO:0000256" key="8">
    <source>
        <dbReference type="ARBA" id="ARBA00041995"/>
    </source>
</evidence>
<dbReference type="AlphaFoldDB" id="A0A840USD9"/>
<dbReference type="PANTHER" id="PTHR10920">
    <property type="entry name" value="RIBOSOMAL RNA METHYLTRANSFERASE"/>
    <property type="match status" value="1"/>
</dbReference>
<feature type="binding site" evidence="11">
    <location>
        <position position="113"/>
    </location>
    <ligand>
        <name>S-adenosyl-L-methionine</name>
        <dbReference type="ChEBI" id="CHEBI:59789"/>
    </ligand>
</feature>
<comment type="catalytic activity">
    <reaction evidence="10 11">
        <text>uridine(2552) in 23S rRNA + S-adenosyl-L-methionine = 2'-O-methyluridine(2552) in 23S rRNA + S-adenosyl-L-homocysteine + H(+)</text>
        <dbReference type="Rhea" id="RHEA:42720"/>
        <dbReference type="Rhea" id="RHEA-COMP:10202"/>
        <dbReference type="Rhea" id="RHEA-COMP:10203"/>
        <dbReference type="ChEBI" id="CHEBI:15378"/>
        <dbReference type="ChEBI" id="CHEBI:57856"/>
        <dbReference type="ChEBI" id="CHEBI:59789"/>
        <dbReference type="ChEBI" id="CHEBI:65315"/>
        <dbReference type="ChEBI" id="CHEBI:74478"/>
        <dbReference type="EC" id="2.1.1.166"/>
    </reaction>
</comment>
<keyword evidence="11" id="KW-0963">Cytoplasm</keyword>
<dbReference type="InterPro" id="IPR050082">
    <property type="entry name" value="RNA_methyltr_RlmE"/>
</dbReference>
<keyword evidence="15" id="KW-1185">Reference proteome</keyword>
<reference evidence="14 15" key="1">
    <citation type="submission" date="2020-08" db="EMBL/GenBank/DDBJ databases">
        <title>Genomic Encyclopedia of Type Strains, Phase IV (KMG-IV): sequencing the most valuable type-strain genomes for metagenomic binning, comparative biology and taxonomic classification.</title>
        <authorList>
            <person name="Goeker M."/>
        </authorList>
    </citation>
    <scope>NUCLEOTIDE SEQUENCE [LARGE SCALE GENOMIC DNA]</scope>
    <source>
        <strain evidence="14 15">DSM 28570</strain>
    </source>
</reference>
<dbReference type="Pfam" id="PF01728">
    <property type="entry name" value="FtsJ"/>
    <property type="match status" value="1"/>
</dbReference>
<evidence type="ECO:0000256" key="5">
    <source>
        <dbReference type="ARBA" id="ARBA00037569"/>
    </source>
</evidence>
<name>A0A840USD9_9BACT</name>
<evidence type="ECO:0000256" key="1">
    <source>
        <dbReference type="ARBA" id="ARBA00022552"/>
    </source>
</evidence>
<evidence type="ECO:0000256" key="11">
    <source>
        <dbReference type="HAMAP-Rule" id="MF_01547"/>
    </source>
</evidence>
<dbReference type="EC" id="2.1.1.166" evidence="6 11"/>
<accession>A0A840USD9</accession>
<dbReference type="GO" id="GO:0008650">
    <property type="term" value="F:rRNA (uridine-2'-O-)-methyltransferase activity"/>
    <property type="evidence" value="ECO:0007669"/>
    <property type="project" value="UniProtKB-UniRule"/>
</dbReference>
<feature type="binding site" evidence="11">
    <location>
        <position position="69"/>
    </location>
    <ligand>
        <name>S-adenosyl-L-methionine</name>
        <dbReference type="ChEBI" id="CHEBI:59789"/>
    </ligand>
</feature>
<comment type="caution">
    <text evidence="14">The sequence shown here is derived from an EMBL/GenBank/DDBJ whole genome shotgun (WGS) entry which is preliminary data.</text>
</comment>
<feature type="binding site" evidence="11">
    <location>
        <position position="90"/>
    </location>
    <ligand>
        <name>S-adenosyl-L-methionine</name>
        <dbReference type="ChEBI" id="CHEBI:59789"/>
    </ligand>
</feature>
<evidence type="ECO:0000256" key="6">
    <source>
        <dbReference type="ARBA" id="ARBA00038861"/>
    </source>
</evidence>
<sequence>MRKVQDYYFKKAKKDQYPARSVYKLEEVQAKYRFMRRGDSVLDLGCFPGSWSLFAAEVVGPKGVVVGVDLQQAIESPRPGSAPIHWLCQDIMEPELVPLVRRIRPAFKVLISDLAPKTTGNRWADSQHSIDLVRRTLALAEILLLDRGHYICKVFQGEDFPAFVDEVKQRFAMVKVLKPRSSRVESREVFVLAMEYRRPETVAASAAPDQNGMDGMNESD</sequence>
<dbReference type="Gene3D" id="3.40.50.150">
    <property type="entry name" value="Vaccinia Virus protein VP39"/>
    <property type="match status" value="1"/>
</dbReference>
<dbReference type="HAMAP" id="MF_01547">
    <property type="entry name" value="RNA_methyltr_E"/>
    <property type="match status" value="1"/>
</dbReference>
<comment type="function">
    <text evidence="5 11">Specifically methylates the uridine in position 2552 of 23S rRNA at the 2'-O position of the ribose in the fully assembled 50S ribosomal subunit.</text>
</comment>
<evidence type="ECO:0000256" key="9">
    <source>
        <dbReference type="ARBA" id="ARBA00042745"/>
    </source>
</evidence>
<comment type="similarity">
    <text evidence="11">Belongs to the class I-like SAM-binding methyltransferase superfamily. RNA methyltransferase RlmE family.</text>
</comment>
<feature type="domain" description="Ribosomal RNA methyltransferase FtsJ" evidence="13">
    <location>
        <begin position="17"/>
        <end position="195"/>
    </location>
</feature>
<proteinExistence type="inferred from homology"/>
<feature type="binding site" evidence="11">
    <location>
        <position position="51"/>
    </location>
    <ligand>
        <name>S-adenosyl-L-methionine</name>
        <dbReference type="ChEBI" id="CHEBI:59789"/>
    </ligand>
</feature>
<dbReference type="InterPro" id="IPR015507">
    <property type="entry name" value="rRNA-MeTfrase_E"/>
</dbReference>
<protein>
    <recommendedName>
        <fullName evidence="7 11">Ribosomal RNA large subunit methyltransferase E</fullName>
        <ecNumber evidence="6 11">2.1.1.166</ecNumber>
    </recommendedName>
    <alternativeName>
        <fullName evidence="9 11">23S rRNA Um2552 methyltransferase</fullName>
    </alternativeName>
    <alternativeName>
        <fullName evidence="8 11">rRNA (uridine-2'-O-)-methyltransferase</fullName>
    </alternativeName>
</protein>
<evidence type="ECO:0000256" key="2">
    <source>
        <dbReference type="ARBA" id="ARBA00022603"/>
    </source>
</evidence>
<evidence type="ECO:0000256" key="10">
    <source>
        <dbReference type="ARBA" id="ARBA00048970"/>
    </source>
</evidence>
<evidence type="ECO:0000313" key="14">
    <source>
        <dbReference type="EMBL" id="MBB5347623.1"/>
    </source>
</evidence>
<dbReference type="GO" id="GO:0005737">
    <property type="term" value="C:cytoplasm"/>
    <property type="evidence" value="ECO:0007669"/>
    <property type="project" value="UniProtKB-SubCell"/>
</dbReference>
<comment type="subcellular location">
    <subcellularLocation>
        <location evidence="11">Cytoplasm</location>
    </subcellularLocation>
</comment>
<evidence type="ECO:0000256" key="7">
    <source>
        <dbReference type="ARBA" id="ARBA00041129"/>
    </source>
</evidence>
<dbReference type="InterPro" id="IPR029063">
    <property type="entry name" value="SAM-dependent_MTases_sf"/>
</dbReference>
<feature type="binding site" evidence="11">
    <location>
        <position position="49"/>
    </location>
    <ligand>
        <name>S-adenosyl-L-methionine</name>
        <dbReference type="ChEBI" id="CHEBI:59789"/>
    </ligand>
</feature>
<dbReference type="PIRSF" id="PIRSF005461">
    <property type="entry name" value="23S_rRNA_mtase"/>
    <property type="match status" value="1"/>
</dbReference>
<evidence type="ECO:0000259" key="13">
    <source>
        <dbReference type="Pfam" id="PF01728"/>
    </source>
</evidence>
<dbReference type="EMBL" id="JACHEO010000005">
    <property type="protein sequence ID" value="MBB5347623.1"/>
    <property type="molecule type" value="Genomic_DNA"/>
</dbReference>
<dbReference type="Proteomes" id="UP000539642">
    <property type="component" value="Unassembled WGS sequence"/>
</dbReference>
<evidence type="ECO:0000256" key="12">
    <source>
        <dbReference type="PIRSR" id="PIRSR005461-1"/>
    </source>
</evidence>
<evidence type="ECO:0000256" key="4">
    <source>
        <dbReference type="ARBA" id="ARBA00022691"/>
    </source>
</evidence>
<feature type="active site" description="Proton acceptor" evidence="11 12">
    <location>
        <position position="153"/>
    </location>
</feature>
<gene>
    <name evidence="11" type="primary">rlmE</name>
    <name evidence="11" type="synonym">ftsJ</name>
    <name evidence="11" type="synonym">rrmJ</name>
    <name evidence="14" type="ORF">HNQ81_001344</name>
</gene>
<keyword evidence="1 11" id="KW-0698">rRNA processing</keyword>
<evidence type="ECO:0000313" key="15">
    <source>
        <dbReference type="Proteomes" id="UP000539642"/>
    </source>
</evidence>
<dbReference type="SUPFAM" id="SSF53335">
    <property type="entry name" value="S-adenosyl-L-methionine-dependent methyltransferases"/>
    <property type="match status" value="1"/>
</dbReference>
<organism evidence="14 15">
    <name type="scientific">Desulfoprunum benzoelyticum</name>
    <dbReference type="NCBI Taxonomy" id="1506996"/>
    <lineage>
        <taxon>Bacteria</taxon>
        <taxon>Pseudomonadati</taxon>
        <taxon>Thermodesulfobacteriota</taxon>
        <taxon>Desulfobulbia</taxon>
        <taxon>Desulfobulbales</taxon>
        <taxon>Desulfobulbaceae</taxon>
        <taxon>Desulfoprunum</taxon>
    </lineage>
</organism>
<dbReference type="InterPro" id="IPR002877">
    <property type="entry name" value="RNA_MeTrfase_FtsJ_dom"/>
</dbReference>
<dbReference type="RefSeq" id="WP_183349542.1">
    <property type="nucleotide sequence ID" value="NZ_JACHEO010000005.1"/>
</dbReference>
<keyword evidence="3 11" id="KW-0808">Transferase</keyword>
<dbReference type="PANTHER" id="PTHR10920:SF18">
    <property type="entry name" value="RRNA METHYLTRANSFERASE 2, MITOCHONDRIAL"/>
    <property type="match status" value="1"/>
</dbReference>
<keyword evidence="4 11" id="KW-0949">S-adenosyl-L-methionine</keyword>
<keyword evidence="2 11" id="KW-0489">Methyltransferase</keyword>
<evidence type="ECO:0000256" key="3">
    <source>
        <dbReference type="ARBA" id="ARBA00022679"/>
    </source>
</evidence>